<dbReference type="KEGG" id="whr:OG579_04640"/>
<evidence type="ECO:0000313" key="1">
    <source>
        <dbReference type="EMBL" id="WUM21101.1"/>
    </source>
</evidence>
<dbReference type="EMBL" id="CP108021">
    <property type="protein sequence ID" value="WUM21101.1"/>
    <property type="molecule type" value="Genomic_DNA"/>
</dbReference>
<evidence type="ECO:0000313" key="2">
    <source>
        <dbReference type="Proteomes" id="UP001432128"/>
    </source>
</evidence>
<reference evidence="1 2" key="1">
    <citation type="submission" date="2022-10" db="EMBL/GenBank/DDBJ databases">
        <title>The complete genomes of actinobacterial strains from the NBC collection.</title>
        <authorList>
            <person name="Joergensen T.S."/>
            <person name="Alvarez Arevalo M."/>
            <person name="Sterndorff E.B."/>
            <person name="Faurdal D."/>
            <person name="Vuksanovic O."/>
            <person name="Mourched A.-S."/>
            <person name="Charusanti P."/>
            <person name="Shaw S."/>
            <person name="Blin K."/>
            <person name="Weber T."/>
        </authorList>
    </citation>
    <scope>NUCLEOTIDE SEQUENCE [LARGE SCALE GENOMIC DNA]</scope>
    <source>
        <strain evidence="1 2">NBC_00319</strain>
    </source>
</reference>
<organism evidence="1 2">
    <name type="scientific">Williamsia herbipolensis</name>
    <dbReference type="NCBI Taxonomy" id="1603258"/>
    <lineage>
        <taxon>Bacteria</taxon>
        <taxon>Bacillati</taxon>
        <taxon>Actinomycetota</taxon>
        <taxon>Actinomycetes</taxon>
        <taxon>Mycobacteriales</taxon>
        <taxon>Nocardiaceae</taxon>
        <taxon>Williamsia</taxon>
    </lineage>
</organism>
<accession>A0AAU4K4U9</accession>
<gene>
    <name evidence="1" type="ORF">OG579_04640</name>
</gene>
<sequence>MSFEQAAERADTAAGIAAIAKSHLDGDRGHALLAESVETLAQAVAALARAQTTD</sequence>
<dbReference type="RefSeq" id="WP_160298525.1">
    <property type="nucleotide sequence ID" value="NZ_CP108021.1"/>
</dbReference>
<dbReference type="Proteomes" id="UP001432128">
    <property type="component" value="Chromosome"/>
</dbReference>
<keyword evidence="2" id="KW-1185">Reference proteome</keyword>
<proteinExistence type="predicted"/>
<name>A0AAU4K4U9_9NOCA</name>
<protein>
    <submittedName>
        <fullName evidence="1">Uncharacterized protein</fullName>
    </submittedName>
</protein>
<dbReference type="AlphaFoldDB" id="A0AAU4K4U9"/>